<protein>
    <submittedName>
        <fullName evidence="1">Uncharacterized protein</fullName>
    </submittedName>
</protein>
<reference evidence="1" key="1">
    <citation type="submission" date="2022-05" db="EMBL/GenBank/DDBJ databases">
        <title>Comparative Genomics of Spacecraft Associated Microbes.</title>
        <authorList>
            <person name="Tran M.T."/>
            <person name="Wright A."/>
            <person name="Seuylemezian A."/>
            <person name="Eisen J."/>
            <person name="Coil D."/>
        </authorList>
    </citation>
    <scope>NUCLEOTIDE SEQUENCE</scope>
    <source>
        <strain evidence="1">FAIRING 10M-2.2</strain>
    </source>
</reference>
<evidence type="ECO:0000313" key="1">
    <source>
        <dbReference type="EMBL" id="MCM3738637.1"/>
    </source>
</evidence>
<feature type="non-terminal residue" evidence="1">
    <location>
        <position position="1"/>
    </location>
</feature>
<organism evidence="1 2">
    <name type="scientific">Bacillus cytotoxicus</name>
    <dbReference type="NCBI Taxonomy" id="580165"/>
    <lineage>
        <taxon>Bacteria</taxon>
        <taxon>Bacillati</taxon>
        <taxon>Bacillota</taxon>
        <taxon>Bacilli</taxon>
        <taxon>Bacillales</taxon>
        <taxon>Bacillaceae</taxon>
        <taxon>Bacillus</taxon>
        <taxon>Bacillus cereus group</taxon>
    </lineage>
</organism>
<accession>A0ACC6ACJ7</accession>
<dbReference type="EMBL" id="JAMBOP010000145">
    <property type="protein sequence ID" value="MCM3738637.1"/>
    <property type="molecule type" value="Genomic_DNA"/>
</dbReference>
<dbReference type="Proteomes" id="UP001202289">
    <property type="component" value="Unassembled WGS sequence"/>
</dbReference>
<name>A0ACC6ACJ7_9BACI</name>
<gene>
    <name evidence="1" type="ORF">M3215_23595</name>
</gene>
<keyword evidence="2" id="KW-1185">Reference proteome</keyword>
<comment type="caution">
    <text evidence="1">The sequence shown here is derived from an EMBL/GenBank/DDBJ whole genome shotgun (WGS) entry which is preliminary data.</text>
</comment>
<sequence>YDVNKGVAKAYEIQTYRVGDNVALGDATLKIKSVTYGEAEKKDDIPRTTVPCTVTMEITNNLDTPLDIREIVTTMLIYDKYDRYQ</sequence>
<evidence type="ECO:0000313" key="2">
    <source>
        <dbReference type="Proteomes" id="UP001202289"/>
    </source>
</evidence>
<feature type="non-terminal residue" evidence="1">
    <location>
        <position position="85"/>
    </location>
</feature>
<proteinExistence type="predicted"/>